<keyword evidence="1" id="KW-0472">Membrane</keyword>
<evidence type="ECO:0000256" key="1">
    <source>
        <dbReference type="SAM" id="Phobius"/>
    </source>
</evidence>
<dbReference type="EMBL" id="AAGDJY010000037">
    <property type="protein sequence ID" value="EBM6861085.1"/>
    <property type="molecule type" value="Genomic_DNA"/>
</dbReference>
<feature type="non-terminal residue" evidence="2">
    <location>
        <position position="181"/>
    </location>
</feature>
<comment type="caution">
    <text evidence="2">The sequence shown here is derived from an EMBL/GenBank/DDBJ whole genome shotgun (WGS) entry which is preliminary data.</text>
</comment>
<sequence length="181" mass="21658">MDTIRYLPDFLIQNINYVTIMVAFIPLILFTMNIFLIKKKMKIDNSRYYYHYTTKIGFEKIRQTKTIEGVNYGFIYATTNINNRNLGYSLFSRSKKKYFIIIKKTDKKIFKKNTHGSFITSILFPNDIFKILTEEVISCKKNLLTFNYSYERSSRVFLVKQLFEKPSKNESSVKLFFNRIF</sequence>
<reference evidence="2" key="1">
    <citation type="submission" date="2018-09" db="EMBL/GenBank/DDBJ databases">
        <authorList>
            <consortium name="PulseNet: The National Subtyping Network for Foodborne Disease Surveillance"/>
            <person name="Tarr C.L."/>
            <person name="Trees E."/>
            <person name="Katz L.S."/>
            <person name="Carleton-Romer H.A."/>
            <person name="Stroika S."/>
            <person name="Kucerova Z."/>
            <person name="Roache K.F."/>
            <person name="Sabol A.L."/>
            <person name="Besser J."/>
            <person name="Gerner-Smidt P."/>
        </authorList>
    </citation>
    <scope>NUCLEOTIDE SEQUENCE</scope>
    <source>
        <strain evidence="2">PNUSAS052668</strain>
    </source>
</reference>
<proteinExistence type="predicted"/>
<organism evidence="2">
    <name type="scientific">Salmonella enterica</name>
    <name type="common">Salmonella choleraesuis</name>
    <dbReference type="NCBI Taxonomy" id="28901"/>
    <lineage>
        <taxon>Bacteria</taxon>
        <taxon>Pseudomonadati</taxon>
        <taxon>Pseudomonadota</taxon>
        <taxon>Gammaproteobacteria</taxon>
        <taxon>Enterobacterales</taxon>
        <taxon>Enterobacteriaceae</taxon>
        <taxon>Salmonella</taxon>
    </lineage>
</organism>
<accession>A0A5T6U631</accession>
<keyword evidence="1" id="KW-1133">Transmembrane helix</keyword>
<name>A0A5T6U631_SALER</name>
<gene>
    <name evidence="2" type="ORF">D3R26_23845</name>
</gene>
<feature type="transmembrane region" description="Helical" evidence="1">
    <location>
        <begin position="15"/>
        <end position="37"/>
    </location>
</feature>
<keyword evidence="1" id="KW-0812">Transmembrane</keyword>
<protein>
    <submittedName>
        <fullName evidence="2">Uncharacterized protein</fullName>
    </submittedName>
</protein>
<dbReference type="AlphaFoldDB" id="A0A5T6U631"/>
<evidence type="ECO:0000313" key="2">
    <source>
        <dbReference type="EMBL" id="EBM6861085.1"/>
    </source>
</evidence>